<dbReference type="Proteomes" id="UP000648257">
    <property type="component" value="Unassembled WGS sequence"/>
</dbReference>
<name>A0ABR6XAP6_9BURK</name>
<proteinExistence type="inferred from homology"/>
<organism evidence="2 3">
    <name type="scientific">Undibacterium seohonense</name>
    <dbReference type="NCBI Taxonomy" id="1344950"/>
    <lineage>
        <taxon>Bacteria</taxon>
        <taxon>Pseudomonadati</taxon>
        <taxon>Pseudomonadota</taxon>
        <taxon>Betaproteobacteria</taxon>
        <taxon>Burkholderiales</taxon>
        <taxon>Oxalobacteraceae</taxon>
        <taxon>Undibacterium</taxon>
    </lineage>
</organism>
<protein>
    <recommendedName>
        <fullName evidence="4">Antitoxin</fullName>
    </recommendedName>
</protein>
<comment type="similarity">
    <text evidence="1">Belongs to the phD/YefM antitoxin family.</text>
</comment>
<accession>A0ABR6XAP6</accession>
<dbReference type="Gene3D" id="3.40.1620.10">
    <property type="entry name" value="YefM-like domain"/>
    <property type="match status" value="1"/>
</dbReference>
<dbReference type="SUPFAM" id="SSF143120">
    <property type="entry name" value="YefM-like"/>
    <property type="match status" value="1"/>
</dbReference>
<evidence type="ECO:0000256" key="1">
    <source>
        <dbReference type="ARBA" id="ARBA00009981"/>
    </source>
</evidence>
<keyword evidence="3" id="KW-1185">Reference proteome</keyword>
<gene>
    <name evidence="2" type="ORF">H8K52_19960</name>
</gene>
<dbReference type="EMBL" id="JACOFW010000042">
    <property type="protein sequence ID" value="MBC3809620.1"/>
    <property type="molecule type" value="Genomic_DNA"/>
</dbReference>
<evidence type="ECO:0000313" key="2">
    <source>
        <dbReference type="EMBL" id="MBC3809620.1"/>
    </source>
</evidence>
<reference evidence="2 3" key="1">
    <citation type="submission" date="2020-08" db="EMBL/GenBank/DDBJ databases">
        <title>Novel species isolated from subtropical streams in China.</title>
        <authorList>
            <person name="Lu H."/>
        </authorList>
    </citation>
    <scope>NUCLEOTIDE SEQUENCE [LARGE SCALE GENOMIC DNA]</scope>
    <source>
        <strain evidence="2 3">KACC 16656</strain>
    </source>
</reference>
<sequence>MLTFTASDAKNNFGTLTDTALTQPVSITRRGRVILEVMTPQAKEALIQERIKELVFGQFVTDAIEADKEYVATGLHTNLSEMQAWADSLGTANPLSMPACHK</sequence>
<dbReference type="InterPro" id="IPR036165">
    <property type="entry name" value="YefM-like_sf"/>
</dbReference>
<comment type="caution">
    <text evidence="2">The sequence shown here is derived from an EMBL/GenBank/DDBJ whole genome shotgun (WGS) entry which is preliminary data.</text>
</comment>
<dbReference type="RefSeq" id="WP_186924677.1">
    <property type="nucleotide sequence ID" value="NZ_JACOFW010000042.1"/>
</dbReference>
<evidence type="ECO:0000313" key="3">
    <source>
        <dbReference type="Proteomes" id="UP000648257"/>
    </source>
</evidence>
<evidence type="ECO:0008006" key="4">
    <source>
        <dbReference type="Google" id="ProtNLM"/>
    </source>
</evidence>